<organism evidence="1 2">
    <name type="scientific">Noviluteimonas caseinilytica</name>
    <dbReference type="NCBI Taxonomy" id="2675101"/>
    <lineage>
        <taxon>Bacteria</taxon>
        <taxon>Pseudomonadati</taxon>
        <taxon>Pseudomonadota</taxon>
        <taxon>Gammaproteobacteria</taxon>
        <taxon>Lysobacterales</taxon>
        <taxon>Lysobacteraceae</taxon>
        <taxon>Noviluteimonas</taxon>
    </lineage>
</organism>
<evidence type="ECO:0008006" key="3">
    <source>
        <dbReference type="Google" id="ProtNLM"/>
    </source>
</evidence>
<keyword evidence="2" id="KW-1185">Reference proteome</keyword>
<dbReference type="SUPFAM" id="SSF53448">
    <property type="entry name" value="Nucleotide-diphospho-sugar transferases"/>
    <property type="match status" value="1"/>
</dbReference>
<dbReference type="Gene3D" id="3.90.550.10">
    <property type="entry name" value="Spore Coat Polysaccharide Biosynthesis Protein SpsA, Chain A"/>
    <property type="match status" value="1"/>
</dbReference>
<accession>A0ABN6FVM1</accession>
<protein>
    <recommendedName>
        <fullName evidence="3">Glycosyl transferase</fullName>
    </recommendedName>
</protein>
<dbReference type="RefSeq" id="WP_213435881.1">
    <property type="nucleotide sequence ID" value="NZ_AP024545.1"/>
</dbReference>
<name>A0ABN6FVM1_9GAMM</name>
<dbReference type="Proteomes" id="UP000681317">
    <property type="component" value="Chromosome"/>
</dbReference>
<gene>
    <name evidence="1" type="ORF">LYSCAS_07770</name>
</gene>
<dbReference type="EMBL" id="AP024545">
    <property type="protein sequence ID" value="BCT91753.1"/>
    <property type="molecule type" value="Genomic_DNA"/>
</dbReference>
<sequence length="331" mass="37436">MRHRHYCTYFDHRYLPLGLALHESLLRHGGEFTLWVLALDRECADFLEAAALPNVRVVPLAELEAFDPELKAVEGTRSRVEYYFTCSPCLPRYVMRAHGVDEITYLDSDLWFFSSPEPVFEELGDGSVAIIAHRFTGASAASHARHGIYNVGWLTFRNDGPGKACLEWWRARCIEWCFDRVEADRYADQKYLDRFPELFDGVVGITHPGANLAPWNVGASQVTLRDGVVCVDAQPLVFFHFQGLKRIEGNTYDTNLTSYGARMTPALRDSVFLPYIAALRRAEAFVAPRLPQAIGAQGLRRAGLNQWRVRASRAWRTFRARSAGNLVDAPP</sequence>
<proteinExistence type="predicted"/>
<evidence type="ECO:0000313" key="1">
    <source>
        <dbReference type="EMBL" id="BCT91753.1"/>
    </source>
</evidence>
<reference evidence="1 2" key="1">
    <citation type="submission" date="2021-03" db="EMBL/GenBank/DDBJ databases">
        <title>Complete Genome Sequences of Two Lysobacter Strains Isolated from Sea Water (Lysobacter caseinilyticus) and Soil (Lysobacter helvus) in South Korea.</title>
        <authorList>
            <person name="Watanabe Y."/>
            <person name="Arakawa K."/>
        </authorList>
    </citation>
    <scope>NUCLEOTIDE SEQUENCE [LARGE SCALE GENOMIC DNA]</scope>
    <source>
        <strain evidence="1 2">KVB24</strain>
    </source>
</reference>
<evidence type="ECO:0000313" key="2">
    <source>
        <dbReference type="Proteomes" id="UP000681317"/>
    </source>
</evidence>
<dbReference type="InterPro" id="IPR029044">
    <property type="entry name" value="Nucleotide-diphossugar_trans"/>
</dbReference>